<proteinExistence type="predicted"/>
<evidence type="ECO:0000313" key="3">
    <source>
        <dbReference type="Proteomes" id="UP001497522"/>
    </source>
</evidence>
<reference evidence="2" key="1">
    <citation type="submission" date="2024-03" db="EMBL/GenBank/DDBJ databases">
        <authorList>
            <consortium name="ELIXIR-Norway"/>
            <consortium name="Elixir Norway"/>
        </authorList>
    </citation>
    <scope>NUCLEOTIDE SEQUENCE</scope>
</reference>
<name>A0ABP1C1D8_9BRYO</name>
<dbReference type="EMBL" id="OZ023710">
    <property type="protein sequence ID" value="CAK9882627.1"/>
    <property type="molecule type" value="Genomic_DNA"/>
</dbReference>
<feature type="region of interest" description="Disordered" evidence="1">
    <location>
        <begin position="19"/>
        <end position="72"/>
    </location>
</feature>
<keyword evidence="3" id="KW-1185">Reference proteome</keyword>
<dbReference type="Proteomes" id="UP001497522">
    <property type="component" value="Chromosome 9"/>
</dbReference>
<gene>
    <name evidence="2" type="ORF">CSSPJE1EN2_LOCUS23878</name>
</gene>
<accession>A0ABP1C1D8</accession>
<organism evidence="2 3">
    <name type="scientific">Sphagnum jensenii</name>
    <dbReference type="NCBI Taxonomy" id="128206"/>
    <lineage>
        <taxon>Eukaryota</taxon>
        <taxon>Viridiplantae</taxon>
        <taxon>Streptophyta</taxon>
        <taxon>Embryophyta</taxon>
        <taxon>Bryophyta</taxon>
        <taxon>Sphagnophytina</taxon>
        <taxon>Sphagnopsida</taxon>
        <taxon>Sphagnales</taxon>
        <taxon>Sphagnaceae</taxon>
        <taxon>Sphagnum</taxon>
    </lineage>
</organism>
<evidence type="ECO:0000313" key="2">
    <source>
        <dbReference type="EMBL" id="CAK9882627.1"/>
    </source>
</evidence>
<protein>
    <submittedName>
        <fullName evidence="2">Uncharacterized protein</fullName>
    </submittedName>
</protein>
<evidence type="ECO:0000256" key="1">
    <source>
        <dbReference type="SAM" id="MobiDB-lite"/>
    </source>
</evidence>
<feature type="compositionally biased region" description="Basic and acidic residues" evidence="1">
    <location>
        <begin position="42"/>
        <end position="56"/>
    </location>
</feature>
<sequence>MSYHGDIEETVRYKVLKDTRERNAIGGSSNFSAGGTGAQQGKEPDHDASDKKKTSDKAPAAEADAGKSKDSG</sequence>